<keyword evidence="3" id="KW-1185">Reference proteome</keyword>
<evidence type="ECO:0000313" key="2">
    <source>
        <dbReference type="EMBL" id="KAK5580463.1"/>
    </source>
</evidence>
<feature type="compositionally biased region" description="Low complexity" evidence="1">
    <location>
        <begin position="747"/>
        <end position="764"/>
    </location>
</feature>
<feature type="compositionally biased region" description="Low complexity" evidence="1">
    <location>
        <begin position="1034"/>
        <end position="1045"/>
    </location>
</feature>
<reference evidence="2 3" key="1">
    <citation type="submission" date="2023-11" db="EMBL/GenBank/DDBJ databases">
        <title>Dfirmibasis_genome.</title>
        <authorList>
            <person name="Edelbroek B."/>
            <person name="Kjellin J."/>
            <person name="Jerlstrom-Hultqvist J."/>
            <person name="Soderbom F."/>
        </authorList>
    </citation>
    <scope>NUCLEOTIDE SEQUENCE [LARGE SCALE GENOMIC DNA]</scope>
    <source>
        <strain evidence="2 3">TNS-C-14</strain>
    </source>
</reference>
<dbReference type="Pfam" id="PF13516">
    <property type="entry name" value="LRR_6"/>
    <property type="match status" value="2"/>
</dbReference>
<feature type="compositionally biased region" description="Low complexity" evidence="1">
    <location>
        <begin position="772"/>
        <end position="807"/>
    </location>
</feature>
<comment type="caution">
    <text evidence="2">The sequence shown here is derived from an EMBL/GenBank/DDBJ whole genome shotgun (WGS) entry which is preliminary data.</text>
</comment>
<feature type="compositionally biased region" description="Polar residues" evidence="1">
    <location>
        <begin position="808"/>
        <end position="820"/>
    </location>
</feature>
<evidence type="ECO:0000256" key="1">
    <source>
        <dbReference type="SAM" id="MobiDB-lite"/>
    </source>
</evidence>
<name>A0AAN7U2T4_9MYCE</name>
<dbReference type="AlphaFoldDB" id="A0AAN7U2T4"/>
<dbReference type="GO" id="GO:0030027">
    <property type="term" value="C:lamellipodium"/>
    <property type="evidence" value="ECO:0007669"/>
    <property type="project" value="TreeGrafter"/>
</dbReference>
<dbReference type="EMBL" id="JAVFKY010000002">
    <property type="protein sequence ID" value="KAK5580463.1"/>
    <property type="molecule type" value="Genomic_DNA"/>
</dbReference>
<feature type="compositionally biased region" description="Acidic residues" evidence="1">
    <location>
        <begin position="991"/>
        <end position="1033"/>
    </location>
</feature>
<feature type="compositionally biased region" description="Low complexity" evidence="1">
    <location>
        <begin position="933"/>
        <end position="974"/>
    </location>
</feature>
<evidence type="ECO:0000313" key="3">
    <source>
        <dbReference type="Proteomes" id="UP001344447"/>
    </source>
</evidence>
<dbReference type="GO" id="GO:0016477">
    <property type="term" value="P:cell migration"/>
    <property type="evidence" value="ECO:0007669"/>
    <property type="project" value="TreeGrafter"/>
</dbReference>
<dbReference type="InterPro" id="IPR051279">
    <property type="entry name" value="PP1-Reg/Actin-Interact_Protein"/>
</dbReference>
<gene>
    <name evidence="2" type="ORF">RB653_000481</name>
</gene>
<dbReference type="SUPFAM" id="SSF52047">
    <property type="entry name" value="RNI-like"/>
    <property type="match status" value="2"/>
</dbReference>
<dbReference type="InterPro" id="IPR001611">
    <property type="entry name" value="Leu-rich_rpt"/>
</dbReference>
<feature type="compositionally biased region" description="Low complexity" evidence="1">
    <location>
        <begin position="832"/>
        <end position="858"/>
    </location>
</feature>
<dbReference type="InterPro" id="IPR032675">
    <property type="entry name" value="LRR_dom_sf"/>
</dbReference>
<evidence type="ECO:0008006" key="4">
    <source>
        <dbReference type="Google" id="ProtNLM"/>
    </source>
</evidence>
<dbReference type="PANTHER" id="PTHR24112">
    <property type="entry name" value="LEUCINE-RICH REPEAT, ISOFORM F-RELATED"/>
    <property type="match status" value="1"/>
</dbReference>
<accession>A0AAN7U2T4</accession>
<dbReference type="GO" id="GO:0005886">
    <property type="term" value="C:plasma membrane"/>
    <property type="evidence" value="ECO:0007669"/>
    <property type="project" value="TreeGrafter"/>
</dbReference>
<dbReference type="PANTHER" id="PTHR24112:SF38">
    <property type="entry name" value="LEUCINE-RICH REPEAT-CONTAINING PROTEIN"/>
    <property type="match status" value="1"/>
</dbReference>
<dbReference type="Gene3D" id="3.80.10.10">
    <property type="entry name" value="Ribonuclease Inhibitor"/>
    <property type="match status" value="1"/>
</dbReference>
<feature type="region of interest" description="Disordered" evidence="1">
    <location>
        <begin position="734"/>
        <end position="1054"/>
    </location>
</feature>
<dbReference type="SMART" id="SM00368">
    <property type="entry name" value="LRR_RI"/>
    <property type="match status" value="6"/>
</dbReference>
<organism evidence="2 3">
    <name type="scientific">Dictyostelium firmibasis</name>
    <dbReference type="NCBI Taxonomy" id="79012"/>
    <lineage>
        <taxon>Eukaryota</taxon>
        <taxon>Amoebozoa</taxon>
        <taxon>Evosea</taxon>
        <taxon>Eumycetozoa</taxon>
        <taxon>Dictyostelia</taxon>
        <taxon>Dictyosteliales</taxon>
        <taxon>Dictyosteliaceae</taxon>
        <taxon>Dictyostelium</taxon>
    </lineage>
</organism>
<dbReference type="GO" id="GO:0034315">
    <property type="term" value="P:regulation of Arp2/3 complex-mediated actin nucleation"/>
    <property type="evidence" value="ECO:0007669"/>
    <property type="project" value="TreeGrafter"/>
</dbReference>
<proteinExistence type="predicted"/>
<protein>
    <recommendedName>
        <fullName evidence="4">Leucine-rich repeat-containing protein</fullName>
    </recommendedName>
</protein>
<sequence length="1054" mass="116403">MATVEPEVEKKFIEDSLGVTSQSFGEQITHTVWVEANKSPNISGSTFNKRLIVVGKCKIISIKRGTFGKSVELEFHLYNVSEICAESDDSFTIKYNGENNEQLGITIKAPLDKLQILIRAIRTSYRRITCGFPETSMMKLNLPENKLIDFEVPLIMSSAHGFVDGYIAHSYYYPRVYKSVGTLDFIRLIDALYSSDITEIDFTQLAGIEPSSELSFNLFTAITSLRNNTYFKSVNLSGLPHANIISAIGMCLETNKSITKLNLSNLRVEQSLQPLANGLVKNPSNVIQALDLSKNNIPFPIMATLCECFSKFSHGLVSLNLSKCELLPKTIAILFESFERNFGMSLAIKYLNLSHNKFGDIGSQAIGGWMAKIRGHHSLDCLVLANCNLNFQLMGPPLRVVDIPRLDLSLNRIDRTSAKLLGNEVFDTVMNLSELNFSGCGMNADSLEDIFISFNRNRKISNISLNLSHNALGAREATLMSKSISGCRYLEALDISNNRLNCRSLMELLNAIKNIDQFNLHELNIANNYFSQGPEGDQLCQQLASLINTFPTIRTLNISGGKYPLSKSLTPLLESLVKNNSLKELDISDNGLGDSMASIIGEMLRENTSLIYINLDNNQFGLSGWTAIAQPLLFDINRTLNHLIFPKTLASAYTSTLIQNFASTLQSFGSLSKEKRNQIIQLFQKMQDKLAENRFETSVLDSVYVSEYFNKTPYTVHIPEDFVTPLVDVPEHLSSLPPPSSPTLFESVNSSGTTSASVSTNSSSHILQHSINMNNSNGTNSINTSNSSVGSNTGTTNNTNNNGGNNNKQLNGAGSSTPTTVLVAPIDKNQRSRSNSNSSTASSAVSLSKRSNSSNSAAPPRQLITQTSDWQPNEESEADIYDTSNNNSFIAYSTDDESDNYTQDSYDDNSSRKSKQQQQQQQPPIRKPKPKSIKSNASVSSVKSSASIKSTASVKSVSSVKSSSSIKSSKSVKSTIPSQPPPVIINHENDSEQEEEEQPELEQEEEEQENIESQTDQDEQVDFQDDDDNEITENENNNNNNNLNEFHSDSQQVL</sequence>
<dbReference type="Proteomes" id="UP001344447">
    <property type="component" value="Unassembled WGS sequence"/>
</dbReference>
<feature type="compositionally biased region" description="Polar residues" evidence="1">
    <location>
        <begin position="882"/>
        <end position="891"/>
    </location>
</feature>